<dbReference type="EMBL" id="DUJR01000025">
    <property type="protein sequence ID" value="HII59889.1"/>
    <property type="molecule type" value="Genomic_DNA"/>
</dbReference>
<protein>
    <submittedName>
        <fullName evidence="8">DASS family sodium-coupled anion symporter</fullName>
    </submittedName>
</protein>
<name>A0A832SW22_9EURY</name>
<dbReference type="SMR" id="A0A832SW22"/>
<feature type="transmembrane region" description="Helical" evidence="6">
    <location>
        <begin position="412"/>
        <end position="430"/>
    </location>
</feature>
<feature type="transmembrane region" description="Helical" evidence="6">
    <location>
        <begin position="265"/>
        <end position="285"/>
    </location>
</feature>
<feature type="transmembrane region" description="Helical" evidence="6">
    <location>
        <begin position="196"/>
        <end position="216"/>
    </location>
</feature>
<dbReference type="InterPro" id="IPR001898">
    <property type="entry name" value="SLC13A/DASS"/>
</dbReference>
<dbReference type="OMA" id="LMGIWWM"/>
<dbReference type="PROSITE" id="PS01271">
    <property type="entry name" value="NA_SULFATE"/>
    <property type="match status" value="1"/>
</dbReference>
<dbReference type="PANTHER" id="PTHR10283:SF82">
    <property type="entry name" value="SOLUTE CARRIER FAMILY 13 MEMBER 2"/>
    <property type="match status" value="1"/>
</dbReference>
<keyword evidence="3 6" id="KW-0812">Transmembrane</keyword>
<feature type="transmembrane region" description="Helical" evidence="6">
    <location>
        <begin position="376"/>
        <end position="400"/>
    </location>
</feature>
<feature type="transmembrane region" description="Helical" evidence="6">
    <location>
        <begin position="353"/>
        <end position="370"/>
    </location>
</feature>
<keyword evidence="5 6" id="KW-0472">Membrane</keyword>
<evidence type="ECO:0000259" key="7">
    <source>
        <dbReference type="Pfam" id="PF03600"/>
    </source>
</evidence>
<dbReference type="RefSeq" id="WP_010870177.1">
    <property type="nucleotide sequence ID" value="NC_000909.1"/>
</dbReference>
<gene>
    <name evidence="8" type="ORF">HA335_04850</name>
</gene>
<organism evidence="8 9">
    <name type="scientific">Methanocaldococcus jannaschii</name>
    <dbReference type="NCBI Taxonomy" id="2190"/>
    <lineage>
        <taxon>Archaea</taxon>
        <taxon>Methanobacteriati</taxon>
        <taxon>Methanobacteriota</taxon>
        <taxon>Methanomada group</taxon>
        <taxon>Methanococci</taxon>
        <taxon>Methanococcales</taxon>
        <taxon>Methanocaldococcaceae</taxon>
        <taxon>Methanocaldococcus</taxon>
    </lineage>
</organism>
<feature type="transmembrane region" description="Helical" evidence="6">
    <location>
        <begin position="7"/>
        <end position="24"/>
    </location>
</feature>
<evidence type="ECO:0000256" key="1">
    <source>
        <dbReference type="ARBA" id="ARBA00004141"/>
    </source>
</evidence>
<feature type="transmembrane region" description="Helical" evidence="6">
    <location>
        <begin position="70"/>
        <end position="91"/>
    </location>
</feature>
<feature type="transmembrane region" description="Helical" evidence="6">
    <location>
        <begin position="323"/>
        <end position="346"/>
    </location>
</feature>
<feature type="domain" description="Citrate transporter-like" evidence="7">
    <location>
        <begin position="39"/>
        <end position="371"/>
    </location>
</feature>
<evidence type="ECO:0000313" key="9">
    <source>
        <dbReference type="Proteomes" id="UP000645676"/>
    </source>
</evidence>
<feature type="transmembrane region" description="Helical" evidence="6">
    <location>
        <begin position="237"/>
        <end position="253"/>
    </location>
</feature>
<dbReference type="Pfam" id="PF03600">
    <property type="entry name" value="CitMHS"/>
    <property type="match status" value="1"/>
</dbReference>
<accession>A0A832SW22</accession>
<dbReference type="NCBIfam" id="TIGR00785">
    <property type="entry name" value="dass"/>
    <property type="match status" value="1"/>
</dbReference>
<feature type="transmembrane region" description="Helical" evidence="6">
    <location>
        <begin position="156"/>
        <end position="176"/>
    </location>
</feature>
<evidence type="ECO:0000256" key="4">
    <source>
        <dbReference type="ARBA" id="ARBA00022989"/>
    </source>
</evidence>
<feature type="transmembrane region" description="Helical" evidence="6">
    <location>
        <begin position="292"/>
        <end position="311"/>
    </location>
</feature>
<proteinExistence type="predicted"/>
<reference evidence="8" key="1">
    <citation type="journal article" date="2020" name="bioRxiv">
        <title>A rank-normalized archaeal taxonomy based on genome phylogeny resolves widespread incomplete and uneven classifications.</title>
        <authorList>
            <person name="Rinke C."/>
            <person name="Chuvochina M."/>
            <person name="Mussig A.J."/>
            <person name="Chaumeil P.-A."/>
            <person name="Waite D.W."/>
            <person name="Whitman W.B."/>
            <person name="Parks D.H."/>
            <person name="Hugenholtz P."/>
        </authorList>
    </citation>
    <scope>NUCLEOTIDE SEQUENCE</scope>
    <source>
        <strain evidence="8">UBA8849</strain>
    </source>
</reference>
<feature type="transmembrane region" description="Helical" evidence="6">
    <location>
        <begin position="30"/>
        <end position="63"/>
    </location>
</feature>
<evidence type="ECO:0000256" key="5">
    <source>
        <dbReference type="ARBA" id="ARBA00023136"/>
    </source>
</evidence>
<keyword evidence="2" id="KW-0813">Transport</keyword>
<dbReference type="Proteomes" id="UP000645676">
    <property type="component" value="Unassembled WGS sequence"/>
</dbReference>
<dbReference type="AlphaFoldDB" id="A0A832SW22"/>
<dbReference type="InterPro" id="IPR004680">
    <property type="entry name" value="Cit_transptr-like_dom"/>
</dbReference>
<evidence type="ECO:0000313" key="8">
    <source>
        <dbReference type="EMBL" id="HII59889.1"/>
    </source>
</evidence>
<dbReference type="CDD" id="cd01115">
    <property type="entry name" value="SLC13_permease"/>
    <property type="match status" value="1"/>
</dbReference>
<dbReference type="GO" id="GO:0005886">
    <property type="term" value="C:plasma membrane"/>
    <property type="evidence" value="ECO:0007669"/>
    <property type="project" value="TreeGrafter"/>
</dbReference>
<feature type="transmembrane region" description="Helical" evidence="6">
    <location>
        <begin position="111"/>
        <end position="144"/>
    </location>
</feature>
<evidence type="ECO:0000256" key="3">
    <source>
        <dbReference type="ARBA" id="ARBA00022692"/>
    </source>
</evidence>
<evidence type="ECO:0000256" key="6">
    <source>
        <dbReference type="SAM" id="Phobius"/>
    </source>
</evidence>
<dbReference type="GO" id="GO:0015141">
    <property type="term" value="F:succinate transmembrane transporter activity"/>
    <property type="evidence" value="ECO:0007669"/>
    <property type="project" value="UniProtKB-ARBA"/>
</dbReference>
<comment type="subcellular location">
    <subcellularLocation>
        <location evidence="1">Membrane</location>
        <topology evidence="1">Multi-pass membrane protein</topology>
    </subcellularLocation>
</comment>
<dbReference type="PANTHER" id="PTHR10283">
    <property type="entry name" value="SOLUTE CARRIER FAMILY 13 MEMBER"/>
    <property type="match status" value="1"/>
</dbReference>
<sequence length="432" mass="47542">MRLSKEFIGLGIITASLIFGSSLPDIYKGIVILIVAGCLWFFELLPLPVTSLAIPIMAVFLGIFNLKEALTYFAHPIIFLFLGGFMLAQALKNHNLDKFIAYKLLNYGKDFKTTCFLMFLSAYFLSMWISNTSATLILLPIALGLLHKKTGKLRDFLLLGVAYSASIGGIATIIGSPPNAIASSYLDYGFFSWFKVGFPISLLLFLICTLTLYIYFKKWIPKEDIAIQARMELSRNAYKLLVIFVLIASLWIISDYLSEIFNVQYFDSVIAIFAIILLFVFNLVEVNDFKKIDWGTLILFGGALCLGGVIVKSGANTFLSEKLIAILGNLTPIVLLFLVVTITIILTNFISNTGLTGIIVPILFGVSLGIPKEILILAVGMSASCSFILPVGTPPNAIVYSEGVKKEEMMKIGMILSILSAAVITLYSILYL</sequence>
<keyword evidence="4 6" id="KW-1133">Transmembrane helix</keyword>
<dbReference type="InterPro" id="IPR031312">
    <property type="entry name" value="Na/sul_symport_CS"/>
</dbReference>
<comment type="caution">
    <text evidence="8">The sequence shown here is derived from an EMBL/GenBank/DDBJ whole genome shotgun (WGS) entry which is preliminary data.</text>
</comment>
<evidence type="ECO:0000256" key="2">
    <source>
        <dbReference type="ARBA" id="ARBA00022448"/>
    </source>
</evidence>